<reference evidence="2 3" key="1">
    <citation type="submission" date="2024-09" db="EMBL/GenBank/DDBJ databases">
        <authorList>
            <consortium name="All-Russian atlas of soil microorganisms"/>
            <consortium name="as a basis for the search for new antimicrobial producers and enzymes with unique properties"/>
            <person name="Sokolova E.A."/>
            <person name="Voronina E.N."/>
        </authorList>
    </citation>
    <scope>NUCLEOTIDE SEQUENCE [LARGE SCALE GENOMIC DNA]</scope>
    <source>
        <strain evidence="2 3">AF-22b-331.1</strain>
    </source>
</reference>
<evidence type="ECO:0000313" key="2">
    <source>
        <dbReference type="EMBL" id="MFG6110679.1"/>
    </source>
</evidence>
<feature type="signal peptide" evidence="1">
    <location>
        <begin position="1"/>
        <end position="24"/>
    </location>
</feature>
<protein>
    <recommendedName>
        <fullName evidence="4">Outer-membrane lipoprotein LolB</fullName>
    </recommendedName>
</protein>
<proteinExistence type="predicted"/>
<keyword evidence="3" id="KW-1185">Reference proteome</keyword>
<evidence type="ECO:0000313" key="3">
    <source>
        <dbReference type="Proteomes" id="UP001605261"/>
    </source>
</evidence>
<dbReference type="RefSeq" id="WP_394164218.1">
    <property type="nucleotide sequence ID" value="NZ_JBHGCJ010000013.1"/>
</dbReference>
<dbReference type="Proteomes" id="UP001605261">
    <property type="component" value="Unassembled WGS sequence"/>
</dbReference>
<evidence type="ECO:0008006" key="4">
    <source>
        <dbReference type="Google" id="ProtNLM"/>
    </source>
</evidence>
<comment type="caution">
    <text evidence="2">The sequence shown here is derived from an EMBL/GenBank/DDBJ whole genome shotgun (WGS) entry which is preliminary data.</text>
</comment>
<sequence length="205" mass="22047">MRLLPAALLLSALLSGCGGSPDPAAPAAVPAAPSVPAAADPVQAVLAASQRFGQLRSFHASLRMQGPRTVDTTMEFVAPDRYRLQTDDGPQLIIGDTFFLQRAGEVRQVPVPPGLLAQWRSPLPADLAATDLTVDDLGGDTIDGVATRKYRVRHANAAPDGMLYWINAQGLPAQIEREGQTQGQRFRITLRYTRFNDPTLQIALP</sequence>
<name>A0ABW7D138_9GAMM</name>
<organism evidence="2 3">
    <name type="scientific">Stenotrophomonas nematodicola</name>
    <dbReference type="NCBI Taxonomy" id="2656746"/>
    <lineage>
        <taxon>Bacteria</taxon>
        <taxon>Pseudomonadati</taxon>
        <taxon>Pseudomonadota</taxon>
        <taxon>Gammaproteobacteria</taxon>
        <taxon>Lysobacterales</taxon>
        <taxon>Lysobacteraceae</taxon>
        <taxon>Stenotrophomonas</taxon>
    </lineage>
</organism>
<accession>A0ABW7D138</accession>
<dbReference type="EMBL" id="JBHGCJ010000013">
    <property type="protein sequence ID" value="MFG6110679.1"/>
    <property type="molecule type" value="Genomic_DNA"/>
</dbReference>
<dbReference type="Gene3D" id="2.50.20.20">
    <property type="match status" value="1"/>
</dbReference>
<keyword evidence="1" id="KW-0732">Signal</keyword>
<gene>
    <name evidence="2" type="ORF">ACEU0G_000558</name>
</gene>
<feature type="chain" id="PRO_5047306583" description="Outer-membrane lipoprotein LolB" evidence="1">
    <location>
        <begin position="25"/>
        <end position="205"/>
    </location>
</feature>
<dbReference type="PROSITE" id="PS51257">
    <property type="entry name" value="PROKAR_LIPOPROTEIN"/>
    <property type="match status" value="1"/>
</dbReference>
<evidence type="ECO:0000256" key="1">
    <source>
        <dbReference type="SAM" id="SignalP"/>
    </source>
</evidence>